<evidence type="ECO:0000313" key="3">
    <source>
        <dbReference type="Proteomes" id="UP000015105"/>
    </source>
</evidence>
<organism evidence="2 3">
    <name type="scientific">Aegilops tauschii subsp. strangulata</name>
    <name type="common">Goatgrass</name>
    <dbReference type="NCBI Taxonomy" id="200361"/>
    <lineage>
        <taxon>Eukaryota</taxon>
        <taxon>Viridiplantae</taxon>
        <taxon>Streptophyta</taxon>
        <taxon>Embryophyta</taxon>
        <taxon>Tracheophyta</taxon>
        <taxon>Spermatophyta</taxon>
        <taxon>Magnoliopsida</taxon>
        <taxon>Liliopsida</taxon>
        <taxon>Poales</taxon>
        <taxon>Poaceae</taxon>
        <taxon>BOP clade</taxon>
        <taxon>Pooideae</taxon>
        <taxon>Triticodae</taxon>
        <taxon>Triticeae</taxon>
        <taxon>Triticinae</taxon>
        <taxon>Aegilops</taxon>
    </lineage>
</organism>
<evidence type="ECO:0000313" key="2">
    <source>
        <dbReference type="EnsemblPlants" id="AET6Gv20206500.1"/>
    </source>
</evidence>
<dbReference type="AlphaFoldDB" id="A0A453N312"/>
<keyword evidence="3" id="KW-1185">Reference proteome</keyword>
<name>A0A453N312_AEGTS</name>
<reference evidence="3" key="1">
    <citation type="journal article" date="2014" name="Science">
        <title>Ancient hybridizations among the ancestral genomes of bread wheat.</title>
        <authorList>
            <consortium name="International Wheat Genome Sequencing Consortium,"/>
            <person name="Marcussen T."/>
            <person name="Sandve S.R."/>
            <person name="Heier L."/>
            <person name="Spannagl M."/>
            <person name="Pfeifer M."/>
            <person name="Jakobsen K.S."/>
            <person name="Wulff B.B."/>
            <person name="Steuernagel B."/>
            <person name="Mayer K.F."/>
            <person name="Olsen O.A."/>
        </authorList>
    </citation>
    <scope>NUCLEOTIDE SEQUENCE [LARGE SCALE GENOMIC DNA]</scope>
    <source>
        <strain evidence="3">cv. AL8/78</strain>
    </source>
</reference>
<sequence>MNDYISCFCVSCSPLGFEFGLRRWTEAKAWSVYRVHSDRFLGSVAALFVGDFQTSNACALVILWFGSLVVMVVRYGCSYVLELPFL</sequence>
<keyword evidence="1" id="KW-0812">Transmembrane</keyword>
<reference evidence="2" key="4">
    <citation type="submission" date="2019-03" db="UniProtKB">
        <authorList>
            <consortium name="EnsemblPlants"/>
        </authorList>
    </citation>
    <scope>IDENTIFICATION</scope>
</reference>
<protein>
    <submittedName>
        <fullName evidence="2">Uncharacterized protein</fullName>
    </submittedName>
</protein>
<proteinExistence type="predicted"/>
<evidence type="ECO:0000256" key="1">
    <source>
        <dbReference type="SAM" id="Phobius"/>
    </source>
</evidence>
<accession>A0A453N312</accession>
<dbReference type="Proteomes" id="UP000015105">
    <property type="component" value="Chromosome 6D"/>
</dbReference>
<feature type="transmembrane region" description="Helical" evidence="1">
    <location>
        <begin position="57"/>
        <end position="81"/>
    </location>
</feature>
<reference evidence="2" key="3">
    <citation type="journal article" date="2017" name="Nature">
        <title>Genome sequence of the progenitor of the wheat D genome Aegilops tauschii.</title>
        <authorList>
            <person name="Luo M.C."/>
            <person name="Gu Y.Q."/>
            <person name="Puiu D."/>
            <person name="Wang H."/>
            <person name="Twardziok S.O."/>
            <person name="Deal K.R."/>
            <person name="Huo N."/>
            <person name="Zhu T."/>
            <person name="Wang L."/>
            <person name="Wang Y."/>
            <person name="McGuire P.E."/>
            <person name="Liu S."/>
            <person name="Long H."/>
            <person name="Ramasamy R.K."/>
            <person name="Rodriguez J.C."/>
            <person name="Van S.L."/>
            <person name="Yuan L."/>
            <person name="Wang Z."/>
            <person name="Xia Z."/>
            <person name="Xiao L."/>
            <person name="Anderson O.D."/>
            <person name="Ouyang S."/>
            <person name="Liang Y."/>
            <person name="Zimin A.V."/>
            <person name="Pertea G."/>
            <person name="Qi P."/>
            <person name="Bennetzen J.L."/>
            <person name="Dai X."/>
            <person name="Dawson M.W."/>
            <person name="Muller H.G."/>
            <person name="Kugler K."/>
            <person name="Rivarola-Duarte L."/>
            <person name="Spannagl M."/>
            <person name="Mayer K.F.X."/>
            <person name="Lu F.H."/>
            <person name="Bevan M.W."/>
            <person name="Leroy P."/>
            <person name="Li P."/>
            <person name="You F.M."/>
            <person name="Sun Q."/>
            <person name="Liu Z."/>
            <person name="Lyons E."/>
            <person name="Wicker T."/>
            <person name="Salzberg S.L."/>
            <person name="Devos K.M."/>
            <person name="Dvorak J."/>
        </authorList>
    </citation>
    <scope>NUCLEOTIDE SEQUENCE [LARGE SCALE GENOMIC DNA]</scope>
    <source>
        <strain evidence="2">cv. AL8/78</strain>
    </source>
</reference>
<keyword evidence="1" id="KW-0472">Membrane</keyword>
<reference evidence="2" key="5">
    <citation type="journal article" date="2021" name="G3 (Bethesda)">
        <title>Aegilops tauschii genome assembly Aet v5.0 features greater sequence contiguity and improved annotation.</title>
        <authorList>
            <person name="Wang L."/>
            <person name="Zhu T."/>
            <person name="Rodriguez J.C."/>
            <person name="Deal K.R."/>
            <person name="Dubcovsky J."/>
            <person name="McGuire P.E."/>
            <person name="Lux T."/>
            <person name="Spannagl M."/>
            <person name="Mayer K.F.X."/>
            <person name="Baldrich P."/>
            <person name="Meyers B.C."/>
            <person name="Huo N."/>
            <person name="Gu Y.Q."/>
            <person name="Zhou H."/>
            <person name="Devos K.M."/>
            <person name="Bennetzen J.L."/>
            <person name="Unver T."/>
            <person name="Budak H."/>
            <person name="Gulick P.J."/>
            <person name="Galiba G."/>
            <person name="Kalapos B."/>
            <person name="Nelson D.R."/>
            <person name="Li P."/>
            <person name="You F.M."/>
            <person name="Luo M.C."/>
            <person name="Dvorak J."/>
        </authorList>
    </citation>
    <scope>NUCLEOTIDE SEQUENCE [LARGE SCALE GENOMIC DNA]</scope>
    <source>
        <strain evidence="2">cv. AL8/78</strain>
    </source>
</reference>
<dbReference type="Gramene" id="AET6Gv20206500.1">
    <property type="protein sequence ID" value="AET6Gv20206500.1"/>
    <property type="gene ID" value="AET6Gv20206500"/>
</dbReference>
<dbReference type="EnsemblPlants" id="AET6Gv20206500.1">
    <property type="protein sequence ID" value="AET6Gv20206500.1"/>
    <property type="gene ID" value="AET6Gv20206500"/>
</dbReference>
<keyword evidence="1" id="KW-1133">Transmembrane helix</keyword>
<reference evidence="3" key="2">
    <citation type="journal article" date="2017" name="Nat. Plants">
        <title>The Aegilops tauschii genome reveals multiple impacts of transposons.</title>
        <authorList>
            <person name="Zhao G."/>
            <person name="Zou C."/>
            <person name="Li K."/>
            <person name="Wang K."/>
            <person name="Li T."/>
            <person name="Gao L."/>
            <person name="Zhang X."/>
            <person name="Wang H."/>
            <person name="Yang Z."/>
            <person name="Liu X."/>
            <person name="Jiang W."/>
            <person name="Mao L."/>
            <person name="Kong X."/>
            <person name="Jiao Y."/>
            <person name="Jia J."/>
        </authorList>
    </citation>
    <scope>NUCLEOTIDE SEQUENCE [LARGE SCALE GENOMIC DNA]</scope>
    <source>
        <strain evidence="3">cv. AL8/78</strain>
    </source>
</reference>